<gene>
    <name evidence="1" type="ORF">IQ222_12310</name>
</gene>
<evidence type="ECO:0000313" key="2">
    <source>
        <dbReference type="Proteomes" id="UP000597867"/>
    </source>
</evidence>
<accession>A0ACC5Q231</accession>
<evidence type="ECO:0000313" key="1">
    <source>
        <dbReference type="EMBL" id="MBE9219556.1"/>
    </source>
</evidence>
<keyword evidence="2" id="KW-1185">Reference proteome</keyword>
<organism evidence="1 2">
    <name type="scientific">Dolichospermum flos-aquae LEGE 04289</name>
    <dbReference type="NCBI Taxonomy" id="1828708"/>
    <lineage>
        <taxon>Bacteria</taxon>
        <taxon>Bacillati</taxon>
        <taxon>Cyanobacteriota</taxon>
        <taxon>Cyanophyceae</taxon>
        <taxon>Nostocales</taxon>
        <taxon>Aphanizomenonaceae</taxon>
        <taxon>Dolichospermum</taxon>
    </lineage>
</organism>
<sequence>MNHDPYIVKPGSQISLVKDYNPGYKCEFHQKGDAVRKLKAGILQLAKYQDILYAQNNYSLLIIFQAMDAAGKDSTIKHVMSGVNPQGCQVFSFKAPSEEELDHDYLWRSMRALPERGRIGIFNRSYYEELLIVRVHPEILKKQQLPIFPKGDQIWKQRFEEINNFEKYLVNNGVIVLKFFLNVSKSVQRKRFLERIDSPEKNWKFSASDLQERFFWNDYMNAYEEVFNHTSTEFAPWYIIPADRKWFTRLIVADIICQKLQELNLQYPKISEEYKRKLSEAKKALEAES</sequence>
<proteinExistence type="predicted"/>
<protein>
    <submittedName>
        <fullName evidence="1">Polyphosphate kinase 2 family protein</fullName>
    </submittedName>
</protein>
<name>A0ACC5Q231_DOLFA</name>
<reference evidence="1" key="1">
    <citation type="submission" date="2020-10" db="EMBL/GenBank/DDBJ databases">
        <authorList>
            <person name="Castelo-Branco R."/>
            <person name="Eusebio N."/>
            <person name="Adriana R."/>
            <person name="Vieira A."/>
            <person name="Brugerolle De Fraissinette N."/>
            <person name="Rezende De Castro R."/>
            <person name="Schneider M.P."/>
            <person name="Vasconcelos V."/>
            <person name="Leao P.N."/>
        </authorList>
    </citation>
    <scope>NUCLEOTIDE SEQUENCE</scope>
    <source>
        <strain evidence="1">LEGE 04289</strain>
    </source>
</reference>
<keyword evidence="1" id="KW-0808">Transferase</keyword>
<dbReference type="EMBL" id="JADEWF010000038">
    <property type="protein sequence ID" value="MBE9219556.1"/>
    <property type="molecule type" value="Genomic_DNA"/>
</dbReference>
<keyword evidence="1" id="KW-0418">Kinase</keyword>
<comment type="caution">
    <text evidence="1">The sequence shown here is derived from an EMBL/GenBank/DDBJ whole genome shotgun (WGS) entry which is preliminary data.</text>
</comment>
<dbReference type="Proteomes" id="UP000597867">
    <property type="component" value="Unassembled WGS sequence"/>
</dbReference>